<keyword evidence="3" id="KW-0808">Transferase</keyword>
<evidence type="ECO:0000313" key="4">
    <source>
        <dbReference type="Proteomes" id="UP000245934"/>
    </source>
</evidence>
<dbReference type="SUPFAM" id="SSF53756">
    <property type="entry name" value="UDP-Glycosyltransferase/glycogen phosphorylase"/>
    <property type="match status" value="1"/>
</dbReference>
<gene>
    <name evidence="3" type="ORF">DLD82_00190</name>
</gene>
<dbReference type="CDD" id="cd03801">
    <property type="entry name" value="GT4_PimA-like"/>
    <property type="match status" value="1"/>
</dbReference>
<reference evidence="3 4" key="1">
    <citation type="submission" date="2018-05" db="EMBL/GenBank/DDBJ databases">
        <title>Draft genome of Methanospirillum stamsii Pt1.</title>
        <authorList>
            <person name="Dueholm M.S."/>
            <person name="Nielsen P.H."/>
            <person name="Bakmann L.F."/>
            <person name="Otzen D.E."/>
        </authorList>
    </citation>
    <scope>NUCLEOTIDE SEQUENCE [LARGE SCALE GENOMIC DNA]</scope>
    <source>
        <strain evidence="3 4">Pt1</strain>
    </source>
</reference>
<protein>
    <submittedName>
        <fullName evidence="3">Glycosyltransferase family 1 protein</fullName>
    </submittedName>
</protein>
<sequence>MKIAFVYDVLYPETIGGVEKRIYEIGTRLALRGHEVHLFPMSIEGNGTIFRDGLIIHQVCRPVGLYTGGRRSVFQALWYTFHLFPVLFRVRVDVIDCQNFPYFPVFVSRLIGYLKKERCIITWHECWGQYWYQYLGKAGLMGRIIEKLTLILSNTSIAVSRHTAIRMKEEGYDKEISIVPNGITLSEINQVMPDGKPIDIIFIGRFIPDKHPEMIVEAVRILTREYPDLSCIMIGDGPMMSQTKSLINHHALSKNIQLAGFITDYRKVLGILKAARVFVLPSEREGFGIVCIEAMASGLPIITTRYPLNAASDHVLSGCGYCAEPSPADIARGIKTYLTQEPDYECMRTYVREHDWDIISRSLEAFYQSAICNK</sequence>
<accession>A0A2V2NIL1</accession>
<name>A0A2V2NIL1_9EURY</name>
<dbReference type="GeneID" id="97610401"/>
<dbReference type="AlphaFoldDB" id="A0A2V2NIL1"/>
<dbReference type="Pfam" id="PF00534">
    <property type="entry name" value="Glycos_transf_1"/>
    <property type="match status" value="1"/>
</dbReference>
<dbReference type="Pfam" id="PF13439">
    <property type="entry name" value="Glyco_transf_4"/>
    <property type="match status" value="1"/>
</dbReference>
<keyword evidence="4" id="KW-1185">Reference proteome</keyword>
<dbReference type="PANTHER" id="PTHR12526">
    <property type="entry name" value="GLYCOSYLTRANSFERASE"/>
    <property type="match status" value="1"/>
</dbReference>
<proteinExistence type="predicted"/>
<dbReference type="RefSeq" id="WP_109939086.1">
    <property type="nucleotide sequence ID" value="NZ_CP176366.1"/>
</dbReference>
<feature type="domain" description="Glycosyltransferase subfamily 4-like N-terminal" evidence="2">
    <location>
        <begin position="15"/>
        <end position="186"/>
    </location>
</feature>
<dbReference type="Gene3D" id="3.40.50.2000">
    <property type="entry name" value="Glycogen Phosphorylase B"/>
    <property type="match status" value="2"/>
</dbReference>
<dbReference type="PANTHER" id="PTHR12526:SF630">
    <property type="entry name" value="GLYCOSYLTRANSFERASE"/>
    <property type="match status" value="1"/>
</dbReference>
<evidence type="ECO:0000313" key="3">
    <source>
        <dbReference type="EMBL" id="PWR76267.1"/>
    </source>
</evidence>
<dbReference type="GO" id="GO:0016757">
    <property type="term" value="F:glycosyltransferase activity"/>
    <property type="evidence" value="ECO:0007669"/>
    <property type="project" value="InterPro"/>
</dbReference>
<comment type="caution">
    <text evidence="3">The sequence shown here is derived from an EMBL/GenBank/DDBJ whole genome shotgun (WGS) entry which is preliminary data.</text>
</comment>
<evidence type="ECO:0000259" key="1">
    <source>
        <dbReference type="Pfam" id="PF00534"/>
    </source>
</evidence>
<dbReference type="EMBL" id="QGMZ01000001">
    <property type="protein sequence ID" value="PWR76267.1"/>
    <property type="molecule type" value="Genomic_DNA"/>
</dbReference>
<dbReference type="OrthoDB" id="132546at2157"/>
<organism evidence="3 4">
    <name type="scientific">Methanospirillum stamsii</name>
    <dbReference type="NCBI Taxonomy" id="1277351"/>
    <lineage>
        <taxon>Archaea</taxon>
        <taxon>Methanobacteriati</taxon>
        <taxon>Methanobacteriota</taxon>
        <taxon>Stenosarchaea group</taxon>
        <taxon>Methanomicrobia</taxon>
        <taxon>Methanomicrobiales</taxon>
        <taxon>Methanospirillaceae</taxon>
        <taxon>Methanospirillum</taxon>
    </lineage>
</organism>
<feature type="domain" description="Glycosyl transferase family 1" evidence="1">
    <location>
        <begin position="193"/>
        <end position="353"/>
    </location>
</feature>
<dbReference type="InterPro" id="IPR001296">
    <property type="entry name" value="Glyco_trans_1"/>
</dbReference>
<dbReference type="Proteomes" id="UP000245934">
    <property type="component" value="Unassembled WGS sequence"/>
</dbReference>
<dbReference type="InterPro" id="IPR028098">
    <property type="entry name" value="Glyco_trans_4-like_N"/>
</dbReference>
<evidence type="ECO:0000259" key="2">
    <source>
        <dbReference type="Pfam" id="PF13439"/>
    </source>
</evidence>